<dbReference type="EMBL" id="JAAALK010000080">
    <property type="protein sequence ID" value="KAG8095277.1"/>
    <property type="molecule type" value="Genomic_DNA"/>
</dbReference>
<comment type="caution">
    <text evidence="1">The sequence shown here is derived from an EMBL/GenBank/DDBJ whole genome shotgun (WGS) entry which is preliminary data.</text>
</comment>
<name>A0A8J6BSW5_ZIZPA</name>
<keyword evidence="2" id="KW-1185">Reference proteome</keyword>
<evidence type="ECO:0000313" key="1">
    <source>
        <dbReference type="EMBL" id="KAG8095277.1"/>
    </source>
</evidence>
<dbReference type="Proteomes" id="UP000729402">
    <property type="component" value="Unassembled WGS sequence"/>
</dbReference>
<organism evidence="1 2">
    <name type="scientific">Zizania palustris</name>
    <name type="common">Northern wild rice</name>
    <dbReference type="NCBI Taxonomy" id="103762"/>
    <lineage>
        <taxon>Eukaryota</taxon>
        <taxon>Viridiplantae</taxon>
        <taxon>Streptophyta</taxon>
        <taxon>Embryophyta</taxon>
        <taxon>Tracheophyta</taxon>
        <taxon>Spermatophyta</taxon>
        <taxon>Magnoliopsida</taxon>
        <taxon>Liliopsida</taxon>
        <taxon>Poales</taxon>
        <taxon>Poaceae</taxon>
        <taxon>BOP clade</taxon>
        <taxon>Oryzoideae</taxon>
        <taxon>Oryzeae</taxon>
        <taxon>Zizaniinae</taxon>
        <taxon>Zizania</taxon>
    </lineage>
</organism>
<reference evidence="1" key="2">
    <citation type="submission" date="2021-02" db="EMBL/GenBank/DDBJ databases">
        <authorList>
            <person name="Kimball J.A."/>
            <person name="Haas M.W."/>
            <person name="Macchietto M."/>
            <person name="Kono T."/>
            <person name="Duquette J."/>
            <person name="Shao M."/>
        </authorList>
    </citation>
    <scope>NUCLEOTIDE SEQUENCE</scope>
    <source>
        <tissue evidence="1">Fresh leaf tissue</tissue>
    </source>
</reference>
<protein>
    <submittedName>
        <fullName evidence="1">Uncharacterized protein</fullName>
    </submittedName>
</protein>
<accession>A0A8J6BSW5</accession>
<dbReference type="AlphaFoldDB" id="A0A8J6BSW5"/>
<evidence type="ECO:0000313" key="2">
    <source>
        <dbReference type="Proteomes" id="UP000729402"/>
    </source>
</evidence>
<proteinExistence type="predicted"/>
<reference evidence="1" key="1">
    <citation type="journal article" date="2021" name="bioRxiv">
        <title>Whole Genome Assembly and Annotation of Northern Wild Rice, Zizania palustris L., Supports a Whole Genome Duplication in the Zizania Genus.</title>
        <authorList>
            <person name="Haas M."/>
            <person name="Kono T."/>
            <person name="Macchietto M."/>
            <person name="Millas R."/>
            <person name="McGilp L."/>
            <person name="Shao M."/>
            <person name="Duquette J."/>
            <person name="Hirsch C.N."/>
            <person name="Kimball J."/>
        </authorList>
    </citation>
    <scope>NUCLEOTIDE SEQUENCE</scope>
    <source>
        <tissue evidence="1">Fresh leaf tissue</tissue>
    </source>
</reference>
<sequence>MFANLQNCRITRKPNVFSPPRIIAEDSTTHLVIAETSSATGISSIPLVGPLAENSSPHTIGSWASSAAPSSIPLHHTSCHRRGLHRTSGCHRDLIHRRHLVDSPPSLSCRELLCSSRPSLGPPPARQLTAAFSQLTAEPNAETLAIGKATE</sequence>
<gene>
    <name evidence="1" type="ORF">GUJ93_ZPchr0012g20651</name>
</gene>